<evidence type="ECO:0000313" key="1">
    <source>
        <dbReference type="EMBL" id="CAK0884258.1"/>
    </source>
</evidence>
<organism evidence="1 2">
    <name type="scientific">Prorocentrum cordatum</name>
    <dbReference type="NCBI Taxonomy" id="2364126"/>
    <lineage>
        <taxon>Eukaryota</taxon>
        <taxon>Sar</taxon>
        <taxon>Alveolata</taxon>
        <taxon>Dinophyceae</taxon>
        <taxon>Prorocentrales</taxon>
        <taxon>Prorocentraceae</taxon>
        <taxon>Prorocentrum</taxon>
    </lineage>
</organism>
<dbReference type="Proteomes" id="UP001189429">
    <property type="component" value="Unassembled WGS sequence"/>
</dbReference>
<protein>
    <submittedName>
        <fullName evidence="1">Uncharacterized protein</fullName>
    </submittedName>
</protein>
<proteinExistence type="predicted"/>
<evidence type="ECO:0000313" key="2">
    <source>
        <dbReference type="Proteomes" id="UP001189429"/>
    </source>
</evidence>
<feature type="non-terminal residue" evidence="1">
    <location>
        <position position="240"/>
    </location>
</feature>
<reference evidence="1" key="1">
    <citation type="submission" date="2023-10" db="EMBL/GenBank/DDBJ databases">
        <authorList>
            <person name="Chen Y."/>
            <person name="Shah S."/>
            <person name="Dougan E. K."/>
            <person name="Thang M."/>
            <person name="Chan C."/>
        </authorList>
    </citation>
    <scope>NUCLEOTIDE SEQUENCE [LARGE SCALE GENOMIC DNA]</scope>
</reference>
<keyword evidence="2" id="KW-1185">Reference proteome</keyword>
<accession>A0ABN9WHC5</accession>
<name>A0ABN9WHC5_9DINO</name>
<dbReference type="EMBL" id="CAUYUJ010018521">
    <property type="protein sequence ID" value="CAK0884258.1"/>
    <property type="molecule type" value="Genomic_DNA"/>
</dbReference>
<gene>
    <name evidence="1" type="ORF">PCOR1329_LOCUS66250</name>
</gene>
<sequence>EWKAHVKEELGKSVKESVAAGNKTVLELLEAVRQRVQDNQATMDEKIMSVVRPQPPPRVPAGFDRDPDGTIVVAMSQKHTTVAHARETLQSFLSGLGYEASEYEIKAAGGEPSKRFVVALKGAVAPATRKAHTVLQNLKVDKQWWEFTVGVTGSADCRLFLGPDKSPKQVKTEMLLRRCRSEIANVYPQAKLFTDRERGCLLVGWDKILKVEVGAGQDESKLHWEPNRITKNNMDIERLR</sequence>
<comment type="caution">
    <text evidence="1">The sequence shown here is derived from an EMBL/GenBank/DDBJ whole genome shotgun (WGS) entry which is preliminary data.</text>
</comment>
<feature type="non-terminal residue" evidence="1">
    <location>
        <position position="1"/>
    </location>
</feature>